<dbReference type="PANTHER" id="PTHR36923">
    <property type="entry name" value="FERREDOXIN"/>
    <property type="match status" value="1"/>
</dbReference>
<evidence type="ECO:0000256" key="2">
    <source>
        <dbReference type="ARBA" id="ARBA00022723"/>
    </source>
</evidence>
<dbReference type="Pfam" id="PF13370">
    <property type="entry name" value="Fer4_13"/>
    <property type="match status" value="1"/>
</dbReference>
<evidence type="ECO:0000256" key="6">
    <source>
        <dbReference type="RuleBase" id="RU368020"/>
    </source>
</evidence>
<dbReference type="EMBL" id="MEWA01000011">
    <property type="protein sequence ID" value="OGC70045.1"/>
    <property type="molecule type" value="Genomic_DNA"/>
</dbReference>
<organism evidence="8 9">
    <name type="scientific">candidate division WWE3 bacterium RIFOXYC1_FULL_39_7</name>
    <dbReference type="NCBI Taxonomy" id="1802643"/>
    <lineage>
        <taxon>Bacteria</taxon>
        <taxon>Katanobacteria</taxon>
    </lineage>
</organism>
<proteinExistence type="predicted"/>
<dbReference type="InterPro" id="IPR017896">
    <property type="entry name" value="4Fe4S_Fe-S-bd"/>
</dbReference>
<keyword evidence="5 6" id="KW-0411">Iron-sulfur</keyword>
<dbReference type="PANTHER" id="PTHR36923:SF3">
    <property type="entry name" value="FERREDOXIN"/>
    <property type="match status" value="1"/>
</dbReference>
<evidence type="ECO:0000259" key="7">
    <source>
        <dbReference type="PROSITE" id="PS51379"/>
    </source>
</evidence>
<dbReference type="PROSITE" id="PS51379">
    <property type="entry name" value="4FE4S_FER_2"/>
    <property type="match status" value="1"/>
</dbReference>
<evidence type="ECO:0000256" key="4">
    <source>
        <dbReference type="ARBA" id="ARBA00023004"/>
    </source>
</evidence>
<evidence type="ECO:0000313" key="8">
    <source>
        <dbReference type="EMBL" id="OGC70045.1"/>
    </source>
</evidence>
<dbReference type="AlphaFoldDB" id="A0A1F4WKS8"/>
<dbReference type="GO" id="GO:0009055">
    <property type="term" value="F:electron transfer activity"/>
    <property type="evidence" value="ECO:0007669"/>
    <property type="project" value="UniProtKB-UniRule"/>
</dbReference>
<sequence>MHKVIVDRDLCIGAATCVIVAPKVFEIDAENKAIVLTGGELADDNLLLLAAQSCPTQAIFLYDKSGKQLFPQPKN</sequence>
<keyword evidence="1 6" id="KW-0813">Transport</keyword>
<keyword evidence="3 6" id="KW-0249">Electron transport</keyword>
<name>A0A1F4WKS8_UNCKA</name>
<dbReference type="InterPro" id="IPR051269">
    <property type="entry name" value="Fe-S_cluster_ET"/>
</dbReference>
<dbReference type="Gene3D" id="3.30.70.20">
    <property type="match status" value="1"/>
</dbReference>
<keyword evidence="4 6" id="KW-0408">Iron</keyword>
<protein>
    <recommendedName>
        <fullName evidence="6">Ferredoxin</fullName>
    </recommendedName>
</protein>
<comment type="caution">
    <text evidence="8">The sequence shown here is derived from an EMBL/GenBank/DDBJ whole genome shotgun (WGS) entry which is preliminary data.</text>
</comment>
<accession>A0A1F4WKS8</accession>
<keyword evidence="2 6" id="KW-0479">Metal-binding</keyword>
<evidence type="ECO:0000256" key="1">
    <source>
        <dbReference type="ARBA" id="ARBA00022448"/>
    </source>
</evidence>
<dbReference type="InterPro" id="IPR001080">
    <property type="entry name" value="3Fe4S_ferredoxin"/>
</dbReference>
<dbReference type="SUPFAM" id="SSF54862">
    <property type="entry name" value="4Fe-4S ferredoxins"/>
    <property type="match status" value="1"/>
</dbReference>
<reference evidence="8 9" key="1">
    <citation type="journal article" date="2016" name="Nat. Commun.">
        <title>Thousands of microbial genomes shed light on interconnected biogeochemical processes in an aquifer system.</title>
        <authorList>
            <person name="Anantharaman K."/>
            <person name="Brown C.T."/>
            <person name="Hug L.A."/>
            <person name="Sharon I."/>
            <person name="Castelle C.J."/>
            <person name="Probst A.J."/>
            <person name="Thomas B.C."/>
            <person name="Singh A."/>
            <person name="Wilkins M.J."/>
            <person name="Karaoz U."/>
            <person name="Brodie E.L."/>
            <person name="Williams K.H."/>
            <person name="Hubbard S.S."/>
            <person name="Banfield J.F."/>
        </authorList>
    </citation>
    <scope>NUCLEOTIDE SEQUENCE [LARGE SCALE GENOMIC DNA]</scope>
</reference>
<evidence type="ECO:0000313" key="9">
    <source>
        <dbReference type="Proteomes" id="UP000179113"/>
    </source>
</evidence>
<evidence type="ECO:0000256" key="3">
    <source>
        <dbReference type="ARBA" id="ARBA00022982"/>
    </source>
</evidence>
<feature type="domain" description="4Fe-4S ferredoxin-type" evidence="7">
    <location>
        <begin position="2"/>
        <end position="30"/>
    </location>
</feature>
<dbReference type="GO" id="GO:0005506">
    <property type="term" value="F:iron ion binding"/>
    <property type="evidence" value="ECO:0007669"/>
    <property type="project" value="UniProtKB-UniRule"/>
</dbReference>
<comment type="function">
    <text evidence="6">Ferredoxins are iron-sulfur proteins that transfer electrons in a wide variety of metabolic reactions.</text>
</comment>
<gene>
    <name evidence="8" type="ORF">A2415_01655</name>
</gene>
<dbReference type="GO" id="GO:0051536">
    <property type="term" value="F:iron-sulfur cluster binding"/>
    <property type="evidence" value="ECO:0007669"/>
    <property type="project" value="UniProtKB-KW"/>
</dbReference>
<evidence type="ECO:0000256" key="5">
    <source>
        <dbReference type="ARBA" id="ARBA00023014"/>
    </source>
</evidence>
<dbReference type="Proteomes" id="UP000179113">
    <property type="component" value="Unassembled WGS sequence"/>
</dbReference>
<dbReference type="PRINTS" id="PR00352">
    <property type="entry name" value="3FE4SFRDOXIN"/>
</dbReference>